<evidence type="ECO:0000313" key="3">
    <source>
        <dbReference type="Proteomes" id="UP000620266"/>
    </source>
</evidence>
<feature type="transmembrane region" description="Helical" evidence="1">
    <location>
        <begin position="26"/>
        <end position="46"/>
    </location>
</feature>
<keyword evidence="1" id="KW-0812">Transmembrane</keyword>
<comment type="caution">
    <text evidence="2">The sequence shown here is derived from an EMBL/GenBank/DDBJ whole genome shotgun (WGS) entry which is preliminary data.</text>
</comment>
<protein>
    <recommendedName>
        <fullName evidence="4">Phage holin family protein</fullName>
    </recommendedName>
</protein>
<keyword evidence="3" id="KW-1185">Reference proteome</keyword>
<dbReference type="PANTHER" id="PTHR37309">
    <property type="entry name" value="SLR0284 PROTEIN"/>
    <property type="match status" value="1"/>
</dbReference>
<dbReference type="Pfam" id="PF04020">
    <property type="entry name" value="Phage_holin_4_2"/>
    <property type="match status" value="1"/>
</dbReference>
<reference evidence="2" key="2">
    <citation type="submission" date="2020-09" db="EMBL/GenBank/DDBJ databases">
        <authorList>
            <person name="Sun Q."/>
            <person name="Sedlacek I."/>
        </authorList>
    </citation>
    <scope>NUCLEOTIDE SEQUENCE</scope>
    <source>
        <strain evidence="2">CCM 7086</strain>
    </source>
</reference>
<organism evidence="2 3">
    <name type="scientific">Oxalicibacterium flavum</name>
    <dbReference type="NCBI Taxonomy" id="179467"/>
    <lineage>
        <taxon>Bacteria</taxon>
        <taxon>Pseudomonadati</taxon>
        <taxon>Pseudomonadota</taxon>
        <taxon>Betaproteobacteria</taxon>
        <taxon>Burkholderiales</taxon>
        <taxon>Oxalobacteraceae</taxon>
        <taxon>Oxalicibacterium</taxon>
    </lineage>
</organism>
<dbReference type="PANTHER" id="PTHR37309:SF1">
    <property type="entry name" value="SLR0284 PROTEIN"/>
    <property type="match status" value="1"/>
</dbReference>
<keyword evidence="1" id="KW-1133">Transmembrane helix</keyword>
<name>A0A8J2XXW9_9BURK</name>
<proteinExistence type="predicted"/>
<dbReference type="Proteomes" id="UP000620266">
    <property type="component" value="Unassembled WGS sequence"/>
</dbReference>
<accession>A0A8J2XXW9</accession>
<evidence type="ECO:0008006" key="4">
    <source>
        <dbReference type="Google" id="ProtNLM"/>
    </source>
</evidence>
<evidence type="ECO:0000313" key="2">
    <source>
        <dbReference type="EMBL" id="GGC06659.1"/>
    </source>
</evidence>
<dbReference type="EMBL" id="BMCG01000003">
    <property type="protein sequence ID" value="GGC06659.1"/>
    <property type="molecule type" value="Genomic_DNA"/>
</dbReference>
<feature type="transmembrane region" description="Helical" evidence="1">
    <location>
        <begin position="53"/>
        <end position="77"/>
    </location>
</feature>
<feature type="transmembrane region" description="Helical" evidence="1">
    <location>
        <begin position="89"/>
        <end position="111"/>
    </location>
</feature>
<evidence type="ECO:0000256" key="1">
    <source>
        <dbReference type="SAM" id="Phobius"/>
    </source>
</evidence>
<dbReference type="InterPro" id="IPR007165">
    <property type="entry name" value="Phage_holin_4_2"/>
</dbReference>
<dbReference type="AlphaFoldDB" id="A0A8J2XXW9"/>
<reference evidence="2" key="1">
    <citation type="journal article" date="2014" name="Int. J. Syst. Evol. Microbiol.">
        <title>Complete genome sequence of Corynebacterium casei LMG S-19264T (=DSM 44701T), isolated from a smear-ripened cheese.</title>
        <authorList>
            <consortium name="US DOE Joint Genome Institute (JGI-PGF)"/>
            <person name="Walter F."/>
            <person name="Albersmeier A."/>
            <person name="Kalinowski J."/>
            <person name="Ruckert C."/>
        </authorList>
    </citation>
    <scope>NUCLEOTIDE SEQUENCE</scope>
    <source>
        <strain evidence="2">CCM 7086</strain>
    </source>
</reference>
<dbReference type="RefSeq" id="WP_188395598.1">
    <property type="nucleotide sequence ID" value="NZ_BMCG01000003.1"/>
</dbReference>
<gene>
    <name evidence="2" type="ORF">GCM10007205_14860</name>
</gene>
<keyword evidence="1" id="KW-0472">Membrane</keyword>
<sequence>MRILIIWAINAAALFALPFLMSSIRIDSFVTAIVAALVLGLINALIRPVLVLLTLPATLLTMGLFIFVINALMFWAAAELVSGFHVAGFWSAFLGAILYSIISWVLSSLLLQEK</sequence>